<keyword evidence="5 8" id="KW-0408">Iron</keyword>
<dbReference type="InterPro" id="IPR051269">
    <property type="entry name" value="Fe-S_cluster_ET"/>
</dbReference>
<dbReference type="Gene3D" id="3.30.70.20">
    <property type="match status" value="1"/>
</dbReference>
<dbReference type="EMBL" id="WRPP01000005">
    <property type="protein sequence ID" value="MVU80701.1"/>
    <property type="molecule type" value="Genomic_DNA"/>
</dbReference>
<sequence>MKIVVDRSRCTGLGICEAIAPEVFEVDDNGELVLLQEDITEEQLARVEKAIEGCPTAALKLDR</sequence>
<comment type="caution">
    <text evidence="10">The sequence shown here is derived from an EMBL/GenBank/DDBJ whole genome shotgun (WGS) entry which is preliminary data.</text>
</comment>
<dbReference type="InterPro" id="IPR001080">
    <property type="entry name" value="3Fe4S_ferredoxin"/>
</dbReference>
<dbReference type="PANTHER" id="PTHR36923">
    <property type="entry name" value="FERREDOXIN"/>
    <property type="match status" value="1"/>
</dbReference>
<evidence type="ECO:0000256" key="1">
    <source>
        <dbReference type="ARBA" id="ARBA00001927"/>
    </source>
</evidence>
<comment type="function">
    <text evidence="8">Ferredoxins are iron-sulfur proteins that transfer electrons in a wide variety of metabolic reactions.</text>
</comment>
<name>A0A7K1V2D6_9NOCA</name>
<dbReference type="PRINTS" id="PR00352">
    <property type="entry name" value="3FE4SFRDOXIN"/>
</dbReference>
<keyword evidence="2 8" id="KW-0813">Transport</keyword>
<dbReference type="InterPro" id="IPR017896">
    <property type="entry name" value="4Fe4S_Fe-S-bd"/>
</dbReference>
<evidence type="ECO:0000256" key="6">
    <source>
        <dbReference type="ARBA" id="ARBA00023014"/>
    </source>
</evidence>
<accession>A0A7K1V2D6</accession>
<keyword evidence="3 8" id="KW-0479">Metal-binding</keyword>
<organism evidence="10 11">
    <name type="scientific">Nocardia terrae</name>
    <dbReference type="NCBI Taxonomy" id="2675851"/>
    <lineage>
        <taxon>Bacteria</taxon>
        <taxon>Bacillati</taxon>
        <taxon>Actinomycetota</taxon>
        <taxon>Actinomycetes</taxon>
        <taxon>Mycobacteriales</taxon>
        <taxon>Nocardiaceae</taxon>
        <taxon>Nocardia</taxon>
    </lineage>
</organism>
<evidence type="ECO:0000256" key="2">
    <source>
        <dbReference type="ARBA" id="ARBA00022448"/>
    </source>
</evidence>
<evidence type="ECO:0000256" key="4">
    <source>
        <dbReference type="ARBA" id="ARBA00022982"/>
    </source>
</evidence>
<dbReference type="GO" id="GO:0005506">
    <property type="term" value="F:iron ion binding"/>
    <property type="evidence" value="ECO:0007669"/>
    <property type="project" value="UniProtKB-UniRule"/>
</dbReference>
<feature type="domain" description="4Fe-4S ferredoxin-type" evidence="9">
    <location>
        <begin position="1"/>
        <end position="29"/>
    </location>
</feature>
<dbReference type="Proteomes" id="UP000466794">
    <property type="component" value="Unassembled WGS sequence"/>
</dbReference>
<gene>
    <name evidence="10" type="ORF">GPX89_26045</name>
</gene>
<keyword evidence="6 8" id="KW-0411">Iron-sulfur</keyword>
<dbReference type="Pfam" id="PF13370">
    <property type="entry name" value="Fer4_13"/>
    <property type="match status" value="1"/>
</dbReference>
<dbReference type="PANTHER" id="PTHR36923:SF3">
    <property type="entry name" value="FERREDOXIN"/>
    <property type="match status" value="1"/>
</dbReference>
<dbReference type="SUPFAM" id="SSF54862">
    <property type="entry name" value="4Fe-4S ferredoxins"/>
    <property type="match status" value="1"/>
</dbReference>
<keyword evidence="7" id="KW-0003">3Fe-4S</keyword>
<evidence type="ECO:0000313" key="11">
    <source>
        <dbReference type="Proteomes" id="UP000466794"/>
    </source>
</evidence>
<protein>
    <recommendedName>
        <fullName evidence="8">Ferredoxin</fullName>
    </recommendedName>
</protein>
<evidence type="ECO:0000256" key="8">
    <source>
        <dbReference type="RuleBase" id="RU368020"/>
    </source>
</evidence>
<evidence type="ECO:0000256" key="7">
    <source>
        <dbReference type="ARBA" id="ARBA00023291"/>
    </source>
</evidence>
<evidence type="ECO:0000259" key="9">
    <source>
        <dbReference type="PROSITE" id="PS51379"/>
    </source>
</evidence>
<proteinExistence type="predicted"/>
<dbReference type="GO" id="GO:0051538">
    <property type="term" value="F:3 iron, 4 sulfur cluster binding"/>
    <property type="evidence" value="ECO:0007669"/>
    <property type="project" value="UniProtKB-KW"/>
</dbReference>
<evidence type="ECO:0000256" key="3">
    <source>
        <dbReference type="ARBA" id="ARBA00022723"/>
    </source>
</evidence>
<evidence type="ECO:0000313" key="10">
    <source>
        <dbReference type="EMBL" id="MVU80701.1"/>
    </source>
</evidence>
<reference evidence="10 11" key="1">
    <citation type="submission" date="2019-12" db="EMBL/GenBank/DDBJ databases">
        <title>Nocardia sp. nov. ET3-3 isolated from soil.</title>
        <authorList>
            <person name="Kanchanasin P."/>
            <person name="Tanasupawat S."/>
            <person name="Yuki M."/>
            <person name="Kudo T."/>
        </authorList>
    </citation>
    <scope>NUCLEOTIDE SEQUENCE [LARGE SCALE GENOMIC DNA]</scope>
    <source>
        <strain evidence="10 11">ET3-3</strain>
    </source>
</reference>
<dbReference type="GO" id="GO:0009055">
    <property type="term" value="F:electron transfer activity"/>
    <property type="evidence" value="ECO:0007669"/>
    <property type="project" value="UniProtKB-UniRule"/>
</dbReference>
<dbReference type="AlphaFoldDB" id="A0A7K1V2D6"/>
<dbReference type="PROSITE" id="PS51379">
    <property type="entry name" value="4FE4S_FER_2"/>
    <property type="match status" value="1"/>
</dbReference>
<dbReference type="RefSeq" id="WP_157390282.1">
    <property type="nucleotide sequence ID" value="NZ_WRPP01000005.1"/>
</dbReference>
<keyword evidence="11" id="KW-1185">Reference proteome</keyword>
<keyword evidence="4 8" id="KW-0249">Electron transport</keyword>
<comment type="cofactor">
    <cofactor evidence="1">
        <name>[3Fe-4S] cluster</name>
        <dbReference type="ChEBI" id="CHEBI:21137"/>
    </cofactor>
</comment>
<evidence type="ECO:0000256" key="5">
    <source>
        <dbReference type="ARBA" id="ARBA00023004"/>
    </source>
</evidence>